<protein>
    <recommendedName>
        <fullName evidence="1">Smr domain-containing protein</fullName>
    </recommendedName>
</protein>
<dbReference type="InterPro" id="IPR053020">
    <property type="entry name" value="Smr_domain_protein"/>
</dbReference>
<evidence type="ECO:0000313" key="2">
    <source>
        <dbReference type="EMBL" id="EFI28101.1"/>
    </source>
</evidence>
<dbReference type="InParanoid" id="D6RLB3"/>
<dbReference type="PANTHER" id="PTHR47417:SF1">
    <property type="entry name" value="SMR DOMAIN-CONTAINING PROTEIN YPL199C"/>
    <property type="match status" value="1"/>
</dbReference>
<evidence type="ECO:0000259" key="1">
    <source>
        <dbReference type="PROSITE" id="PS50828"/>
    </source>
</evidence>
<dbReference type="PROSITE" id="PS50828">
    <property type="entry name" value="SMR"/>
    <property type="match status" value="1"/>
</dbReference>
<reference evidence="2 3" key="1">
    <citation type="journal article" date="2010" name="Proc. Natl. Acad. Sci. U.S.A.">
        <title>Insights into evolution of multicellular fungi from the assembled chromosomes of the mushroom Coprinopsis cinerea (Coprinus cinereus).</title>
        <authorList>
            <person name="Stajich J.E."/>
            <person name="Wilke S.K."/>
            <person name="Ahren D."/>
            <person name="Au C.H."/>
            <person name="Birren B.W."/>
            <person name="Borodovsky M."/>
            <person name="Burns C."/>
            <person name="Canback B."/>
            <person name="Casselton L.A."/>
            <person name="Cheng C.K."/>
            <person name="Deng J."/>
            <person name="Dietrich F.S."/>
            <person name="Fargo D.C."/>
            <person name="Farman M.L."/>
            <person name="Gathman A.C."/>
            <person name="Goldberg J."/>
            <person name="Guigo R."/>
            <person name="Hoegger P.J."/>
            <person name="Hooker J.B."/>
            <person name="Huggins A."/>
            <person name="James T.Y."/>
            <person name="Kamada T."/>
            <person name="Kilaru S."/>
            <person name="Kodira C."/>
            <person name="Kues U."/>
            <person name="Kupfer D."/>
            <person name="Kwan H.S."/>
            <person name="Lomsadze A."/>
            <person name="Li W."/>
            <person name="Lilly W.W."/>
            <person name="Ma L.J."/>
            <person name="Mackey A.J."/>
            <person name="Manning G."/>
            <person name="Martin F."/>
            <person name="Muraguchi H."/>
            <person name="Natvig D.O."/>
            <person name="Palmerini H."/>
            <person name="Ramesh M.A."/>
            <person name="Rehmeyer C.J."/>
            <person name="Roe B.A."/>
            <person name="Shenoy N."/>
            <person name="Stanke M."/>
            <person name="Ter-Hovhannisyan V."/>
            <person name="Tunlid A."/>
            <person name="Velagapudi R."/>
            <person name="Vision T.J."/>
            <person name="Zeng Q."/>
            <person name="Zolan M.E."/>
            <person name="Pukkila P.J."/>
        </authorList>
    </citation>
    <scope>NUCLEOTIDE SEQUENCE [LARGE SCALE GENOMIC DNA]</scope>
    <source>
        <strain evidence="3">Okayama-7 / 130 / ATCC MYA-4618 / FGSC 9003</strain>
    </source>
</reference>
<dbReference type="STRING" id="240176.D6RLB3"/>
<dbReference type="KEGG" id="cci:CC1G_14128"/>
<evidence type="ECO:0000313" key="3">
    <source>
        <dbReference type="Proteomes" id="UP000001861"/>
    </source>
</evidence>
<dbReference type="Proteomes" id="UP000001861">
    <property type="component" value="Unassembled WGS sequence"/>
</dbReference>
<dbReference type="EMBL" id="AACS02000003">
    <property type="protein sequence ID" value="EFI28101.1"/>
    <property type="molecule type" value="Genomic_DNA"/>
</dbReference>
<dbReference type="InterPro" id="IPR002625">
    <property type="entry name" value="Smr_dom"/>
</dbReference>
<dbReference type="AlphaFoldDB" id="D6RLB3"/>
<feature type="domain" description="Smr" evidence="1">
    <location>
        <begin position="29"/>
        <end position="105"/>
    </location>
</feature>
<name>D6RLB3_COPC7</name>
<dbReference type="GeneID" id="9379740"/>
<accession>D6RLB3</accession>
<dbReference type="eggNOG" id="ENOG502SX7K">
    <property type="taxonomic scope" value="Eukaryota"/>
</dbReference>
<gene>
    <name evidence="2" type="ORF">CC1G_14128</name>
</gene>
<dbReference type="OMA" id="KIPCEVN"/>
<dbReference type="OrthoDB" id="3231855at2759"/>
<dbReference type="Gene3D" id="3.30.1370.110">
    <property type="match status" value="1"/>
</dbReference>
<dbReference type="SMART" id="SM00463">
    <property type="entry name" value="SMR"/>
    <property type="match status" value="1"/>
</dbReference>
<dbReference type="PANTHER" id="PTHR47417">
    <property type="entry name" value="SMR DOMAIN-CONTAINING PROTEIN YPL199C"/>
    <property type="match status" value="1"/>
</dbReference>
<dbReference type="InterPro" id="IPR036063">
    <property type="entry name" value="Smr_dom_sf"/>
</dbReference>
<keyword evidence="3" id="KW-1185">Reference proteome</keyword>
<dbReference type="HOGENOM" id="CLU_2209888_0_0_1"/>
<comment type="caution">
    <text evidence="2">The sequence shown here is derived from an EMBL/GenBank/DDBJ whole genome shotgun (WGS) entry which is preliminary data.</text>
</comment>
<dbReference type="SUPFAM" id="SSF160443">
    <property type="entry name" value="SMR domain-like"/>
    <property type="match status" value="1"/>
</dbReference>
<organism evidence="2 3">
    <name type="scientific">Coprinopsis cinerea (strain Okayama-7 / 130 / ATCC MYA-4618 / FGSC 9003)</name>
    <name type="common">Inky cap fungus</name>
    <name type="synonym">Hormographiella aspergillata</name>
    <dbReference type="NCBI Taxonomy" id="240176"/>
    <lineage>
        <taxon>Eukaryota</taxon>
        <taxon>Fungi</taxon>
        <taxon>Dikarya</taxon>
        <taxon>Basidiomycota</taxon>
        <taxon>Agaricomycotina</taxon>
        <taxon>Agaricomycetes</taxon>
        <taxon>Agaricomycetidae</taxon>
        <taxon>Agaricales</taxon>
        <taxon>Agaricineae</taxon>
        <taxon>Psathyrellaceae</taxon>
        <taxon>Coprinopsis</taxon>
    </lineage>
</organism>
<dbReference type="RefSeq" id="XP_002911595.1">
    <property type="nucleotide sequence ID" value="XM_002911549.1"/>
</dbReference>
<dbReference type="VEuPathDB" id="FungiDB:CC1G_14128"/>
<sequence length="107" mass="11808">MRNAMPYKPIGHRCLALNDFNPKRREHTIDVHGLRPSEALEKTEKALLELLKSGHSTLRVIVGKGLHSVNGQPVLKGAITAAMQRQKIPCEVDPKNTGVLIVELPKS</sequence>
<proteinExistence type="predicted"/>
<dbReference type="Pfam" id="PF01713">
    <property type="entry name" value="Smr"/>
    <property type="match status" value="1"/>
</dbReference>